<name>A0A9P3G4T2_9APHY</name>
<dbReference type="PANTHER" id="PTHR24347">
    <property type="entry name" value="SERINE/THREONINE-PROTEIN KINASE"/>
    <property type="match status" value="1"/>
</dbReference>
<dbReference type="OrthoDB" id="2792025at2759"/>
<dbReference type="InterPro" id="IPR001245">
    <property type="entry name" value="Ser-Thr/Tyr_kinase_cat_dom"/>
</dbReference>
<evidence type="ECO:0000313" key="3">
    <source>
        <dbReference type="Proteomes" id="UP000703269"/>
    </source>
</evidence>
<keyword evidence="2" id="KW-0418">Kinase</keyword>
<dbReference type="Gene3D" id="1.10.510.10">
    <property type="entry name" value="Transferase(Phosphotransferase) domain 1"/>
    <property type="match status" value="1"/>
</dbReference>
<gene>
    <name evidence="2" type="ORF">PsYK624_036530</name>
</gene>
<dbReference type="EMBL" id="BPQB01000007">
    <property type="protein sequence ID" value="GJE87570.1"/>
    <property type="molecule type" value="Genomic_DNA"/>
</dbReference>
<keyword evidence="2" id="KW-0808">Transferase</keyword>
<dbReference type="AlphaFoldDB" id="A0A9P3G4T2"/>
<organism evidence="2 3">
    <name type="scientific">Phanerochaete sordida</name>
    <dbReference type="NCBI Taxonomy" id="48140"/>
    <lineage>
        <taxon>Eukaryota</taxon>
        <taxon>Fungi</taxon>
        <taxon>Dikarya</taxon>
        <taxon>Basidiomycota</taxon>
        <taxon>Agaricomycotina</taxon>
        <taxon>Agaricomycetes</taxon>
        <taxon>Polyporales</taxon>
        <taxon>Phanerochaetaceae</taxon>
        <taxon>Phanerochaete</taxon>
    </lineage>
</organism>
<dbReference type="InterPro" id="IPR000719">
    <property type="entry name" value="Prot_kinase_dom"/>
</dbReference>
<dbReference type="PROSITE" id="PS50011">
    <property type="entry name" value="PROTEIN_KINASE_DOM"/>
    <property type="match status" value="1"/>
</dbReference>
<reference evidence="2 3" key="1">
    <citation type="submission" date="2021-08" db="EMBL/GenBank/DDBJ databases">
        <title>Draft Genome Sequence of Phanerochaete sordida strain YK-624.</title>
        <authorList>
            <person name="Mori T."/>
            <person name="Dohra H."/>
            <person name="Suzuki T."/>
            <person name="Kawagishi H."/>
            <person name="Hirai H."/>
        </authorList>
    </citation>
    <scope>NUCLEOTIDE SEQUENCE [LARGE SCALE GENOMIC DNA]</scope>
    <source>
        <strain evidence="2 3">YK-624</strain>
    </source>
</reference>
<evidence type="ECO:0000259" key="1">
    <source>
        <dbReference type="PROSITE" id="PS50011"/>
    </source>
</evidence>
<dbReference type="GO" id="GO:0004672">
    <property type="term" value="F:protein kinase activity"/>
    <property type="evidence" value="ECO:0007669"/>
    <property type="project" value="InterPro"/>
</dbReference>
<comment type="caution">
    <text evidence="2">The sequence shown here is derived from an EMBL/GenBank/DDBJ whole genome shotgun (WGS) entry which is preliminary data.</text>
</comment>
<dbReference type="InterPro" id="IPR011009">
    <property type="entry name" value="Kinase-like_dom_sf"/>
</dbReference>
<evidence type="ECO:0000313" key="2">
    <source>
        <dbReference type="EMBL" id="GJE87570.1"/>
    </source>
</evidence>
<feature type="domain" description="Protein kinase" evidence="1">
    <location>
        <begin position="1"/>
        <end position="317"/>
    </location>
</feature>
<accession>A0A9P3G4T2</accession>
<dbReference type="Pfam" id="PF07714">
    <property type="entry name" value="PK_Tyr_Ser-Thr"/>
    <property type="match status" value="1"/>
</dbReference>
<sequence>MDSNNASYKQVACKIIKRKKGQKMDKLMKEVRILTALDHPSINRVYDVHNDESFLYIFLQLCTGGDLFSYIVNHKDPASRLHEGETKYIMYQLILGLKYLHTKSISHRGMSKFHLKVTSLQMSTAHADPVRPCNKPENILLYAPGPYPRIQIADFGLARRKSYEETFNVCGTVSYLPPEGILALENKDLGYVGMPADCWSAGVLLYIMLTYVAILRSLAPNTDHSASGHHPFDYGEIADESDYDSKPLVLKSWEEKLSMSYVRNDRRVRRRIVDDEVEFAAEFWDTLDPARTLCLGLLAYDIDLRWTIHDAFRSPWIQCDLDELASVYQRRVGDGKD</sequence>
<proteinExistence type="predicted"/>
<dbReference type="SUPFAM" id="SSF56112">
    <property type="entry name" value="Protein kinase-like (PK-like)"/>
    <property type="match status" value="1"/>
</dbReference>
<dbReference type="Proteomes" id="UP000703269">
    <property type="component" value="Unassembled WGS sequence"/>
</dbReference>
<keyword evidence="3" id="KW-1185">Reference proteome</keyword>
<dbReference type="GO" id="GO:0005524">
    <property type="term" value="F:ATP binding"/>
    <property type="evidence" value="ECO:0007669"/>
    <property type="project" value="InterPro"/>
</dbReference>
<protein>
    <submittedName>
        <fullName evidence="2">Kinase-like protein</fullName>
    </submittedName>
</protein>
<dbReference type="Gene3D" id="3.30.200.20">
    <property type="entry name" value="Phosphorylase Kinase, domain 1"/>
    <property type="match status" value="1"/>
</dbReference>